<evidence type="ECO:0000256" key="3">
    <source>
        <dbReference type="PROSITE-ProRule" id="PRU00339"/>
    </source>
</evidence>
<dbReference type="RefSeq" id="WP_054783178.1">
    <property type="nucleotide sequence ID" value="NZ_FPBD01000001.1"/>
</dbReference>
<dbReference type="PANTHER" id="PTHR47870:SF1">
    <property type="entry name" value="CYTOCHROME C-TYPE BIOGENESIS PROTEIN CCMH"/>
    <property type="match status" value="1"/>
</dbReference>
<dbReference type="PROSITE" id="PS50005">
    <property type="entry name" value="TPR"/>
    <property type="match status" value="1"/>
</dbReference>
<evidence type="ECO:0000256" key="4">
    <source>
        <dbReference type="SAM" id="Phobius"/>
    </source>
</evidence>
<dbReference type="NCBIfam" id="TIGR03142">
    <property type="entry name" value="cytochro_ccmI"/>
    <property type="match status" value="1"/>
</dbReference>
<dbReference type="EMBL" id="FPBD01000001">
    <property type="protein sequence ID" value="SFT51081.1"/>
    <property type="molecule type" value="Genomic_DNA"/>
</dbReference>
<dbReference type="InterPro" id="IPR017560">
    <property type="entry name" value="Cyt_c_biogenesis_CcmI"/>
</dbReference>
<dbReference type="PANTHER" id="PTHR47870">
    <property type="entry name" value="CYTOCHROME C-TYPE BIOGENESIS PROTEIN CCMH"/>
    <property type="match status" value="1"/>
</dbReference>
<dbReference type="Pfam" id="PF13181">
    <property type="entry name" value="TPR_8"/>
    <property type="match status" value="1"/>
</dbReference>
<feature type="repeat" description="TPR" evidence="3">
    <location>
        <begin position="154"/>
        <end position="187"/>
    </location>
</feature>
<reference evidence="6" key="1">
    <citation type="submission" date="2016-10" db="EMBL/GenBank/DDBJ databases">
        <authorList>
            <person name="Varghese N."/>
            <person name="Submissions S."/>
        </authorList>
    </citation>
    <scope>NUCLEOTIDE SEQUENCE [LARGE SCALE GENOMIC DNA]</scope>
    <source>
        <strain evidence="6">DSM 17465</strain>
    </source>
</reference>
<feature type="transmembrane region" description="Helical" evidence="4">
    <location>
        <begin position="91"/>
        <end position="111"/>
    </location>
</feature>
<comment type="subcellular location">
    <subcellularLocation>
        <location evidence="1">Cell envelope</location>
    </subcellularLocation>
</comment>
<keyword evidence="4" id="KW-0812">Transmembrane</keyword>
<dbReference type="Proteomes" id="UP000183371">
    <property type="component" value="Unassembled WGS sequence"/>
</dbReference>
<keyword evidence="4" id="KW-1133">Transmembrane helix</keyword>
<dbReference type="InterPro" id="IPR011990">
    <property type="entry name" value="TPR-like_helical_dom_sf"/>
</dbReference>
<dbReference type="AlphaFoldDB" id="A0A1I6YLF4"/>
<sequence length="384" mass="41846">MIWFAITALSLVAMLFVLLPLLQKKKEEVSETAITSSVLMDQLGELERDRSSGLISESEADAAQKEIKRRILSATHRKSRPLMSSGSSGTAVLVASALFVPAMAIGYYVLLGSPSLPSMAFADRENERQEIQQISAMTDQLLSKLESDPEGGNSEGWQLLGGTYMRLGRTQDAVQALEKAVLLEGNTSVTWSMLAEALVRMDQGIVSPRAAQAADTALELNAKNPAATFYKALALAQAGRERDAYDVLVARLKAAEAFSPWMEPLIEQANRLGKTIGQARLKVSDFVQVEPTGPTAEDVAAAQELSSEERSEFIRSMVERLSERLKSDPDNLDGWLRLANAYEVMGESAKAVDAFKQASTLLTDVAKDDPRRLLIEQTLADVPQ</sequence>
<dbReference type="Gene3D" id="1.25.40.10">
    <property type="entry name" value="Tetratricopeptide repeat domain"/>
    <property type="match status" value="2"/>
</dbReference>
<dbReference type="InterPro" id="IPR019734">
    <property type="entry name" value="TPR_rpt"/>
</dbReference>
<keyword evidence="2" id="KW-0201">Cytochrome c-type biogenesis</keyword>
<dbReference type="InterPro" id="IPR051263">
    <property type="entry name" value="C-type_cytochrome_biogenesis"/>
</dbReference>
<evidence type="ECO:0000313" key="6">
    <source>
        <dbReference type="Proteomes" id="UP000183371"/>
    </source>
</evidence>
<dbReference type="SUPFAM" id="SSF48452">
    <property type="entry name" value="TPR-like"/>
    <property type="match status" value="1"/>
</dbReference>
<dbReference type="GO" id="GO:0030313">
    <property type="term" value="C:cell envelope"/>
    <property type="evidence" value="ECO:0007669"/>
    <property type="project" value="UniProtKB-SubCell"/>
</dbReference>
<evidence type="ECO:0000256" key="1">
    <source>
        <dbReference type="ARBA" id="ARBA00004196"/>
    </source>
</evidence>
<evidence type="ECO:0000256" key="2">
    <source>
        <dbReference type="ARBA" id="ARBA00022748"/>
    </source>
</evidence>
<keyword evidence="6" id="KW-1185">Reference proteome</keyword>
<organism evidence="5 6">
    <name type="scientific">Pseudovibrio denitrificans</name>
    <dbReference type="NCBI Taxonomy" id="258256"/>
    <lineage>
        <taxon>Bacteria</taxon>
        <taxon>Pseudomonadati</taxon>
        <taxon>Pseudomonadota</taxon>
        <taxon>Alphaproteobacteria</taxon>
        <taxon>Hyphomicrobiales</taxon>
        <taxon>Stappiaceae</taxon>
        <taxon>Pseudovibrio</taxon>
    </lineage>
</organism>
<dbReference type="GO" id="GO:0017004">
    <property type="term" value="P:cytochrome complex assembly"/>
    <property type="evidence" value="ECO:0007669"/>
    <property type="project" value="UniProtKB-KW"/>
</dbReference>
<accession>A0A1I6YLF4</accession>
<gene>
    <name evidence="5" type="ORF">SAMN05444141_101952</name>
</gene>
<protein>
    <submittedName>
        <fullName evidence="5">Cytochrome c-type biogenesis protein CcmH</fullName>
    </submittedName>
</protein>
<dbReference type="GO" id="GO:0005886">
    <property type="term" value="C:plasma membrane"/>
    <property type="evidence" value="ECO:0007669"/>
    <property type="project" value="TreeGrafter"/>
</dbReference>
<evidence type="ECO:0000313" key="5">
    <source>
        <dbReference type="EMBL" id="SFT51081.1"/>
    </source>
</evidence>
<name>A0A1I6YLF4_9HYPH</name>
<keyword evidence="4" id="KW-0472">Membrane</keyword>
<dbReference type="SMART" id="SM00028">
    <property type="entry name" value="TPR"/>
    <property type="match status" value="2"/>
</dbReference>
<keyword evidence="3" id="KW-0802">TPR repeat</keyword>
<proteinExistence type="predicted"/>